<sequence length="99" mass="11541">MAAPQPMPRPRQRARCRMVMHKTQRRVMLKFLKQHAGVWLNAKGHRECDICYCLRSKKCGVHVTLANYIVKPEWDDKGPYSDVPPQLCTEHAQELGLVW</sequence>
<accession>A0A0F9EID3</accession>
<proteinExistence type="predicted"/>
<dbReference type="EMBL" id="LAZR01034676">
    <property type="protein sequence ID" value="KKL44665.1"/>
    <property type="molecule type" value="Genomic_DNA"/>
</dbReference>
<protein>
    <submittedName>
        <fullName evidence="1">Uncharacterized protein</fullName>
    </submittedName>
</protein>
<evidence type="ECO:0000313" key="1">
    <source>
        <dbReference type="EMBL" id="KKL44665.1"/>
    </source>
</evidence>
<comment type="caution">
    <text evidence="1">The sequence shown here is derived from an EMBL/GenBank/DDBJ whole genome shotgun (WGS) entry which is preliminary data.</text>
</comment>
<reference evidence="1" key="1">
    <citation type="journal article" date="2015" name="Nature">
        <title>Complex archaea that bridge the gap between prokaryotes and eukaryotes.</title>
        <authorList>
            <person name="Spang A."/>
            <person name="Saw J.H."/>
            <person name="Jorgensen S.L."/>
            <person name="Zaremba-Niedzwiedzka K."/>
            <person name="Martijn J."/>
            <person name="Lind A.E."/>
            <person name="van Eijk R."/>
            <person name="Schleper C."/>
            <person name="Guy L."/>
            <person name="Ettema T.J."/>
        </authorList>
    </citation>
    <scope>NUCLEOTIDE SEQUENCE</scope>
</reference>
<name>A0A0F9EID3_9ZZZZ</name>
<organism evidence="1">
    <name type="scientific">marine sediment metagenome</name>
    <dbReference type="NCBI Taxonomy" id="412755"/>
    <lineage>
        <taxon>unclassified sequences</taxon>
        <taxon>metagenomes</taxon>
        <taxon>ecological metagenomes</taxon>
    </lineage>
</organism>
<gene>
    <name evidence="1" type="ORF">LCGC14_2363400</name>
</gene>
<dbReference type="AlphaFoldDB" id="A0A0F9EID3"/>